<keyword evidence="9" id="KW-0133">Cell shape</keyword>
<gene>
    <name evidence="18" type="ORF">MXF72_17800</name>
</gene>
<dbReference type="InterPro" id="IPR037167">
    <property type="entry name" value="Peptidase_S11_C_sf"/>
</dbReference>
<keyword evidence="7 16" id="KW-0732">Signal</keyword>
<keyword evidence="5 18" id="KW-0121">Carboxypeptidase</keyword>
<evidence type="ECO:0000256" key="3">
    <source>
        <dbReference type="ARBA" id="ARBA00007164"/>
    </source>
</evidence>
<keyword evidence="11" id="KW-0961">Cell wall biogenesis/degradation</keyword>
<dbReference type="Pfam" id="PF00768">
    <property type="entry name" value="Peptidase_S11"/>
    <property type="match status" value="1"/>
</dbReference>
<dbReference type="Proteomes" id="UP000830925">
    <property type="component" value="Chromosome"/>
</dbReference>
<dbReference type="AlphaFoldDB" id="A0AAE9KPI9"/>
<dbReference type="InterPro" id="IPR012907">
    <property type="entry name" value="Peptidase_S11_C"/>
</dbReference>
<comment type="pathway">
    <text evidence="2">Cell wall biogenesis; peptidoglycan biosynthesis.</text>
</comment>
<feature type="domain" description="Peptidase S11 D-Ala-D-Ala carboxypeptidase A C-terminal" evidence="17">
    <location>
        <begin position="303"/>
        <end position="393"/>
    </location>
</feature>
<dbReference type="PANTHER" id="PTHR21581:SF6">
    <property type="entry name" value="TRAFFICKING PROTEIN PARTICLE COMPLEX SUBUNIT 12"/>
    <property type="match status" value="1"/>
</dbReference>
<feature type="active site" evidence="13">
    <location>
        <position position="151"/>
    </location>
</feature>
<dbReference type="InterPro" id="IPR001967">
    <property type="entry name" value="Peptidase_S11_N"/>
</dbReference>
<dbReference type="PRINTS" id="PR00725">
    <property type="entry name" value="DADACBPTASE1"/>
</dbReference>
<evidence type="ECO:0000256" key="2">
    <source>
        <dbReference type="ARBA" id="ARBA00004752"/>
    </source>
</evidence>
<feature type="active site" description="Proton acceptor" evidence="13">
    <location>
        <position position="94"/>
    </location>
</feature>
<comment type="function">
    <text evidence="1">Removes C-terminal D-alanyl residues from sugar-peptide cell wall precursors.</text>
</comment>
<dbReference type="GO" id="GO:0009002">
    <property type="term" value="F:serine-type D-Ala-D-Ala carboxypeptidase activity"/>
    <property type="evidence" value="ECO:0007669"/>
    <property type="project" value="UniProtKB-EC"/>
</dbReference>
<evidence type="ECO:0000256" key="4">
    <source>
        <dbReference type="ARBA" id="ARBA00012448"/>
    </source>
</evidence>
<dbReference type="SUPFAM" id="SSF69189">
    <property type="entry name" value="Penicillin-binding protein associated domain"/>
    <property type="match status" value="1"/>
</dbReference>
<dbReference type="GO" id="GO:0071555">
    <property type="term" value="P:cell wall organization"/>
    <property type="evidence" value="ECO:0007669"/>
    <property type="project" value="UniProtKB-KW"/>
</dbReference>
<dbReference type="GO" id="GO:0009252">
    <property type="term" value="P:peptidoglycan biosynthetic process"/>
    <property type="evidence" value="ECO:0007669"/>
    <property type="project" value="UniProtKB-KW"/>
</dbReference>
<dbReference type="SUPFAM" id="SSF56601">
    <property type="entry name" value="beta-lactamase/transpeptidase-like"/>
    <property type="match status" value="1"/>
</dbReference>
<dbReference type="Pfam" id="PF07943">
    <property type="entry name" value="PBP5_C"/>
    <property type="match status" value="1"/>
</dbReference>
<dbReference type="PANTHER" id="PTHR21581">
    <property type="entry name" value="D-ALANYL-D-ALANINE CARBOXYPEPTIDASE"/>
    <property type="match status" value="1"/>
</dbReference>
<evidence type="ECO:0000256" key="12">
    <source>
        <dbReference type="ARBA" id="ARBA00034000"/>
    </source>
</evidence>
<name>A0AAE9KPI9_ALCFA</name>
<evidence type="ECO:0000256" key="8">
    <source>
        <dbReference type="ARBA" id="ARBA00022801"/>
    </source>
</evidence>
<keyword evidence="8" id="KW-0378">Hydrolase</keyword>
<dbReference type="Gene3D" id="2.60.410.10">
    <property type="entry name" value="D-Ala-D-Ala carboxypeptidase, C-terminal domain"/>
    <property type="match status" value="1"/>
</dbReference>
<feature type="signal peptide" evidence="16">
    <location>
        <begin position="1"/>
        <end position="29"/>
    </location>
</feature>
<dbReference type="InterPro" id="IPR015956">
    <property type="entry name" value="Peniciliin-bd_prot_C_sf"/>
</dbReference>
<dbReference type="EMBL" id="CP095873">
    <property type="protein sequence ID" value="UPL21215.1"/>
    <property type="molecule type" value="Genomic_DNA"/>
</dbReference>
<keyword evidence="10" id="KW-0573">Peptidoglycan synthesis</keyword>
<evidence type="ECO:0000313" key="18">
    <source>
        <dbReference type="EMBL" id="UPL21215.1"/>
    </source>
</evidence>
<organism evidence="18 19">
    <name type="scientific">Alcaligenes faecalis</name>
    <dbReference type="NCBI Taxonomy" id="511"/>
    <lineage>
        <taxon>Bacteria</taxon>
        <taxon>Pseudomonadati</taxon>
        <taxon>Pseudomonadota</taxon>
        <taxon>Betaproteobacteria</taxon>
        <taxon>Burkholderiales</taxon>
        <taxon>Alcaligenaceae</taxon>
        <taxon>Alcaligenes</taxon>
    </lineage>
</organism>
<dbReference type="Gene3D" id="3.40.710.10">
    <property type="entry name" value="DD-peptidase/beta-lactamase superfamily"/>
    <property type="match status" value="1"/>
</dbReference>
<keyword evidence="6" id="KW-0645">Protease</keyword>
<evidence type="ECO:0000256" key="1">
    <source>
        <dbReference type="ARBA" id="ARBA00003217"/>
    </source>
</evidence>
<evidence type="ECO:0000256" key="15">
    <source>
        <dbReference type="RuleBase" id="RU004016"/>
    </source>
</evidence>
<comment type="similarity">
    <text evidence="3 15">Belongs to the peptidase S11 family.</text>
</comment>
<feature type="active site" description="Acyl-ester intermediate" evidence="13">
    <location>
        <position position="91"/>
    </location>
</feature>
<sequence length="409" mass="43897">MTSIQKFASPVLSRCVVALALALPMVAQAQTQTPTPTESAQVLGAQTPALPGDLSVVPAPSLTARAWLSMDVNSGQIIAAEGLNEQVEPASLTKLMTAYLVFDALESGRLKLDQTVVISDKAWRTEGSRMFVKVNSQVAVNDLLQGVIVQSGNDASVALAEAVAGSEGAFAALMNEEAAKLGLTATHFKNSTGLPDPEHLTSVRDLGVLSAALVARFPQYLHYYSQKEYTYNNIKQPNRNRLLWLDNTVDGLKTGHTQSAGYCLVSTALRDGRRVVSVVVGTANDAARTENSLKLLNWSFQNFETVKLYDASNPAVTARVWEGEVENVGLGTEGALWLTVPRGKSSEIKPVANYTQPLLAPLSKGDKVGTLTLSLDGKVLAEQPLLVLQDVPEAGFFGRMADKVRLMFE</sequence>
<dbReference type="RefSeq" id="WP_035268521.1">
    <property type="nucleotide sequence ID" value="NZ_CP021883.1"/>
</dbReference>
<reference evidence="18" key="1">
    <citation type="submission" date="2022-04" db="EMBL/GenBank/DDBJ databases">
        <title>Genomic mining of Alcaligenes faecalis D334 producing ectoin and derivatives.</title>
        <authorList>
            <person name="Doan V.T."/>
            <person name="Quach N.T."/>
            <person name="Vu T.-H.-N."/>
            <person name="Phi Q.-T."/>
        </authorList>
    </citation>
    <scope>NUCLEOTIDE SEQUENCE</scope>
    <source>
        <strain evidence="18">D334</strain>
    </source>
</reference>
<evidence type="ECO:0000256" key="9">
    <source>
        <dbReference type="ARBA" id="ARBA00022960"/>
    </source>
</evidence>
<dbReference type="SMART" id="SM00936">
    <property type="entry name" value="PBP5_C"/>
    <property type="match status" value="1"/>
</dbReference>
<comment type="catalytic activity">
    <reaction evidence="12">
        <text>Preferential cleavage: (Ac)2-L-Lys-D-Ala-|-D-Ala. Also transpeptidation of peptidyl-alanyl moieties that are N-acyl substituents of D-alanine.</text>
        <dbReference type="EC" id="3.4.16.4"/>
    </reaction>
</comment>
<evidence type="ECO:0000256" key="6">
    <source>
        <dbReference type="ARBA" id="ARBA00022670"/>
    </source>
</evidence>
<accession>A0AAE9KPI9</accession>
<dbReference type="InterPro" id="IPR012338">
    <property type="entry name" value="Beta-lactam/transpept-like"/>
</dbReference>
<evidence type="ECO:0000256" key="7">
    <source>
        <dbReference type="ARBA" id="ARBA00022729"/>
    </source>
</evidence>
<dbReference type="InterPro" id="IPR018044">
    <property type="entry name" value="Peptidase_S11"/>
</dbReference>
<dbReference type="GeneID" id="96776430"/>
<evidence type="ECO:0000256" key="13">
    <source>
        <dbReference type="PIRSR" id="PIRSR618044-1"/>
    </source>
</evidence>
<dbReference type="EC" id="3.4.16.4" evidence="4"/>
<feature type="binding site" evidence="14">
    <location>
        <position position="253"/>
    </location>
    <ligand>
        <name>substrate</name>
    </ligand>
</feature>
<protein>
    <recommendedName>
        <fullName evidence="4">serine-type D-Ala-D-Ala carboxypeptidase</fullName>
        <ecNumber evidence="4">3.4.16.4</ecNumber>
    </recommendedName>
</protein>
<proteinExistence type="inferred from homology"/>
<evidence type="ECO:0000256" key="5">
    <source>
        <dbReference type="ARBA" id="ARBA00022645"/>
    </source>
</evidence>
<dbReference type="GO" id="GO:0006508">
    <property type="term" value="P:proteolysis"/>
    <property type="evidence" value="ECO:0007669"/>
    <property type="project" value="UniProtKB-KW"/>
</dbReference>
<feature type="chain" id="PRO_5041944133" description="serine-type D-Ala-D-Ala carboxypeptidase" evidence="16">
    <location>
        <begin position="30"/>
        <end position="409"/>
    </location>
</feature>
<evidence type="ECO:0000313" key="19">
    <source>
        <dbReference type="Proteomes" id="UP000830925"/>
    </source>
</evidence>
<evidence type="ECO:0000256" key="11">
    <source>
        <dbReference type="ARBA" id="ARBA00023316"/>
    </source>
</evidence>
<evidence type="ECO:0000256" key="16">
    <source>
        <dbReference type="SAM" id="SignalP"/>
    </source>
</evidence>
<dbReference type="GO" id="GO:0008360">
    <property type="term" value="P:regulation of cell shape"/>
    <property type="evidence" value="ECO:0007669"/>
    <property type="project" value="UniProtKB-KW"/>
</dbReference>
<evidence type="ECO:0000259" key="17">
    <source>
        <dbReference type="SMART" id="SM00936"/>
    </source>
</evidence>
<evidence type="ECO:0000256" key="10">
    <source>
        <dbReference type="ARBA" id="ARBA00022984"/>
    </source>
</evidence>
<evidence type="ECO:0000256" key="14">
    <source>
        <dbReference type="PIRSR" id="PIRSR618044-2"/>
    </source>
</evidence>